<gene>
    <name evidence="1" type="ORF">ANN_12848</name>
</gene>
<sequence>MAGVCECGSESPGFLTAIRPPVKGAPGYGKSATFMLRTYAAFSPSDFKCETIQTDDMAYAKSVVYTTDISTPEKLHHRIVDAFQQTKNDPGLLETIRDTLRRKPDRWIQVHGQQFGHLI</sequence>
<accession>A0ABQ8THW7</accession>
<proteinExistence type="predicted"/>
<comment type="caution">
    <text evidence="1">The sequence shown here is derived from an EMBL/GenBank/DDBJ whole genome shotgun (WGS) entry which is preliminary data.</text>
</comment>
<keyword evidence="2" id="KW-1185">Reference proteome</keyword>
<name>A0ABQ8THW7_PERAM</name>
<protein>
    <submittedName>
        <fullName evidence="1">Uncharacterized protein</fullName>
    </submittedName>
</protein>
<organism evidence="1 2">
    <name type="scientific">Periplaneta americana</name>
    <name type="common">American cockroach</name>
    <name type="synonym">Blatta americana</name>
    <dbReference type="NCBI Taxonomy" id="6978"/>
    <lineage>
        <taxon>Eukaryota</taxon>
        <taxon>Metazoa</taxon>
        <taxon>Ecdysozoa</taxon>
        <taxon>Arthropoda</taxon>
        <taxon>Hexapoda</taxon>
        <taxon>Insecta</taxon>
        <taxon>Pterygota</taxon>
        <taxon>Neoptera</taxon>
        <taxon>Polyneoptera</taxon>
        <taxon>Dictyoptera</taxon>
        <taxon>Blattodea</taxon>
        <taxon>Blattoidea</taxon>
        <taxon>Blattidae</taxon>
        <taxon>Blattinae</taxon>
        <taxon>Periplaneta</taxon>
    </lineage>
</organism>
<evidence type="ECO:0000313" key="2">
    <source>
        <dbReference type="Proteomes" id="UP001148838"/>
    </source>
</evidence>
<dbReference type="EMBL" id="JAJSOF020000009">
    <property type="protein sequence ID" value="KAJ4446155.1"/>
    <property type="molecule type" value="Genomic_DNA"/>
</dbReference>
<evidence type="ECO:0000313" key="1">
    <source>
        <dbReference type="EMBL" id="KAJ4446155.1"/>
    </source>
</evidence>
<dbReference type="Proteomes" id="UP001148838">
    <property type="component" value="Unassembled WGS sequence"/>
</dbReference>
<reference evidence="1 2" key="1">
    <citation type="journal article" date="2022" name="Allergy">
        <title>Genome assembly and annotation of Periplaneta americana reveal a comprehensive cockroach allergen profile.</title>
        <authorList>
            <person name="Wang L."/>
            <person name="Xiong Q."/>
            <person name="Saelim N."/>
            <person name="Wang L."/>
            <person name="Nong W."/>
            <person name="Wan A.T."/>
            <person name="Shi M."/>
            <person name="Liu X."/>
            <person name="Cao Q."/>
            <person name="Hui J.H.L."/>
            <person name="Sookrung N."/>
            <person name="Leung T.F."/>
            <person name="Tungtrongchitr A."/>
            <person name="Tsui S.K.W."/>
        </authorList>
    </citation>
    <scope>NUCLEOTIDE SEQUENCE [LARGE SCALE GENOMIC DNA]</scope>
    <source>
        <strain evidence="1">PWHHKU_190912</strain>
    </source>
</reference>